<evidence type="ECO:0000256" key="1">
    <source>
        <dbReference type="SAM" id="MobiDB-lite"/>
    </source>
</evidence>
<feature type="region of interest" description="Disordered" evidence="1">
    <location>
        <begin position="1"/>
        <end position="29"/>
    </location>
</feature>
<dbReference type="Proteomes" id="UP000234681">
    <property type="component" value="Chromosome 1"/>
</dbReference>
<proteinExistence type="predicted"/>
<reference evidence="2 3" key="1">
    <citation type="submission" date="2005-09" db="EMBL/GenBank/DDBJ databases">
        <authorList>
            <person name="Mural R.J."/>
            <person name="Li P.W."/>
            <person name="Adams M.D."/>
            <person name="Amanatides P.G."/>
            <person name="Baden-Tillson H."/>
            <person name="Barnstead M."/>
            <person name="Chin S.H."/>
            <person name="Dew I."/>
            <person name="Evans C.A."/>
            <person name="Ferriera S."/>
            <person name="Flanigan M."/>
            <person name="Fosler C."/>
            <person name="Glodek A."/>
            <person name="Gu Z."/>
            <person name="Holt R.A."/>
            <person name="Jennings D."/>
            <person name="Kraft C.L."/>
            <person name="Lu F."/>
            <person name="Nguyen T."/>
            <person name="Nusskern D.R."/>
            <person name="Pfannkoch C.M."/>
            <person name="Sitter C."/>
            <person name="Sutton G.G."/>
            <person name="Venter J.C."/>
            <person name="Wang Z."/>
            <person name="Woodage T."/>
            <person name="Zheng X.H."/>
            <person name="Zhong F."/>
        </authorList>
    </citation>
    <scope>NUCLEOTIDE SEQUENCE [LARGE SCALE GENOMIC DNA]</scope>
    <source>
        <strain>BN</strain>
        <strain evidence="3">Sprague-Dawley</strain>
    </source>
</reference>
<sequence length="29" mass="3148">MPRQQNAPVVTPAEATQQSWGLGRAAWVP</sequence>
<accession>A6JA21</accession>
<protein>
    <submittedName>
        <fullName evidence="2">Similar to suprabasal-specific protein suprabasin (Predicted), isoform CRA_c</fullName>
    </submittedName>
</protein>
<gene>
    <name evidence="2" type="primary">RGD1562305_predicted</name>
    <name evidence="2" type="ORF">rCG_53667</name>
</gene>
<dbReference type="AlphaFoldDB" id="A6JA21"/>
<name>A6JA21_RAT</name>
<feature type="compositionally biased region" description="Polar residues" evidence="1">
    <location>
        <begin position="1"/>
        <end position="20"/>
    </location>
</feature>
<organism evidence="2 3">
    <name type="scientific">Rattus norvegicus</name>
    <name type="common">Rat</name>
    <dbReference type="NCBI Taxonomy" id="10116"/>
    <lineage>
        <taxon>Eukaryota</taxon>
        <taxon>Metazoa</taxon>
        <taxon>Chordata</taxon>
        <taxon>Craniata</taxon>
        <taxon>Vertebrata</taxon>
        <taxon>Euteleostomi</taxon>
        <taxon>Mammalia</taxon>
        <taxon>Eutheria</taxon>
        <taxon>Euarchontoglires</taxon>
        <taxon>Glires</taxon>
        <taxon>Rodentia</taxon>
        <taxon>Myomorpha</taxon>
        <taxon>Muroidea</taxon>
        <taxon>Muridae</taxon>
        <taxon>Murinae</taxon>
        <taxon>Rattus</taxon>
    </lineage>
</organism>
<dbReference type="EMBL" id="CH473979">
    <property type="protein sequence ID" value="EDM07715.1"/>
    <property type="molecule type" value="Genomic_DNA"/>
</dbReference>
<evidence type="ECO:0000313" key="2">
    <source>
        <dbReference type="EMBL" id="EDM07715.1"/>
    </source>
</evidence>
<evidence type="ECO:0000313" key="3">
    <source>
        <dbReference type="Proteomes" id="UP000234681"/>
    </source>
</evidence>